<feature type="compositionally biased region" description="Low complexity" evidence="1">
    <location>
        <begin position="322"/>
        <end position="354"/>
    </location>
</feature>
<evidence type="ECO:0000313" key="5">
    <source>
        <dbReference type="Proteomes" id="UP000717328"/>
    </source>
</evidence>
<keyword evidence="2" id="KW-0472">Membrane</keyword>
<keyword evidence="2" id="KW-0812">Transmembrane</keyword>
<evidence type="ECO:0000256" key="2">
    <source>
        <dbReference type="SAM" id="Phobius"/>
    </source>
</evidence>
<feature type="transmembrane region" description="Helical" evidence="2">
    <location>
        <begin position="366"/>
        <end position="389"/>
    </location>
</feature>
<evidence type="ECO:0000256" key="1">
    <source>
        <dbReference type="SAM" id="MobiDB-lite"/>
    </source>
</evidence>
<evidence type="ECO:0000313" key="4">
    <source>
        <dbReference type="EMBL" id="KAG5635514.1"/>
    </source>
</evidence>
<dbReference type="Proteomes" id="UP000717328">
    <property type="component" value="Unassembled WGS sequence"/>
</dbReference>
<keyword evidence="2" id="KW-1133">Transmembrane helix</keyword>
<comment type="caution">
    <text evidence="4">The sequence shown here is derived from an EMBL/GenBank/DDBJ whole genome shotgun (WGS) entry which is preliminary data.</text>
</comment>
<dbReference type="OrthoDB" id="3356102at2759"/>
<dbReference type="EMBL" id="JABCKI010006073">
    <property type="protein sequence ID" value="KAG5635514.1"/>
    <property type="molecule type" value="Genomic_DNA"/>
</dbReference>
<name>A0A9P7FNW1_9AGAR</name>
<dbReference type="AlphaFoldDB" id="A0A9P7FNW1"/>
<reference evidence="4" key="2">
    <citation type="submission" date="2021-10" db="EMBL/GenBank/DDBJ databases">
        <title>Phylogenomics reveals ancestral predisposition of the termite-cultivated fungus Termitomyces towards a domesticated lifestyle.</title>
        <authorList>
            <person name="Auxier B."/>
            <person name="Grum-Grzhimaylo A."/>
            <person name="Cardenas M.E."/>
            <person name="Lodge J.D."/>
            <person name="Laessoe T."/>
            <person name="Pedersen O."/>
            <person name="Smith M.E."/>
            <person name="Kuyper T.W."/>
            <person name="Franco-Molano E.A."/>
            <person name="Baroni T.J."/>
            <person name="Aanen D.K."/>
        </authorList>
    </citation>
    <scope>NUCLEOTIDE SEQUENCE</scope>
    <source>
        <strain evidence="4">D49</strain>
    </source>
</reference>
<evidence type="ECO:0000256" key="3">
    <source>
        <dbReference type="SAM" id="SignalP"/>
    </source>
</evidence>
<protein>
    <submittedName>
        <fullName evidence="4">Uncharacterized protein</fullName>
    </submittedName>
</protein>
<keyword evidence="3" id="KW-0732">Signal</keyword>
<accession>A0A9P7FNW1</accession>
<reference evidence="4" key="1">
    <citation type="submission" date="2021-02" db="EMBL/GenBank/DDBJ databases">
        <authorList>
            <person name="Nieuwenhuis M."/>
            <person name="Van De Peppel L.J.J."/>
        </authorList>
    </citation>
    <scope>NUCLEOTIDE SEQUENCE</scope>
    <source>
        <strain evidence="4">D49</strain>
    </source>
</reference>
<feature type="signal peptide" evidence="3">
    <location>
        <begin position="1"/>
        <end position="21"/>
    </location>
</feature>
<proteinExistence type="predicted"/>
<sequence length="390" mass="40405">MPRFSAVLTLVTLSLATVASAGNSCIAFDINWNMFALGFNGKDYNAGTQSNWASGTATDITAPGRPPFDNPNPTCYLSQFFNAIYVLGADSSNPSSIYIYDATAKSWSTQSVTTNGFNPTSYNAILDHDTNVFYAISQGEMYALDMGNLKAANSTPVGWVDVQNPQLGAGYQPVMALAQNHIHFLDVPGVAAGSAKIFVIHFSYMQPEPQSYGQFPATHGQATSFFMPDGQGVQQEFAFIPDDGSATYVINVETNDLSQTNTTQTLKGPAVPDPQATYFASTDSLVQLGSSGTVSFLPYKAGAVSVNSAATWSTVAILPVASPSSTTSGSTGNSSSSPSVPNNAGGAKGAAATGSSDNTTVNTNGALMLGASAGWSIGGLVAFAVAALFL</sequence>
<feature type="chain" id="PRO_5040338340" evidence="3">
    <location>
        <begin position="22"/>
        <end position="390"/>
    </location>
</feature>
<organism evidence="4 5">
    <name type="scientific">Sphagnurus paluster</name>
    <dbReference type="NCBI Taxonomy" id="117069"/>
    <lineage>
        <taxon>Eukaryota</taxon>
        <taxon>Fungi</taxon>
        <taxon>Dikarya</taxon>
        <taxon>Basidiomycota</taxon>
        <taxon>Agaricomycotina</taxon>
        <taxon>Agaricomycetes</taxon>
        <taxon>Agaricomycetidae</taxon>
        <taxon>Agaricales</taxon>
        <taxon>Tricholomatineae</taxon>
        <taxon>Lyophyllaceae</taxon>
        <taxon>Sphagnurus</taxon>
    </lineage>
</organism>
<gene>
    <name evidence="4" type="ORF">H0H81_010977</name>
</gene>
<keyword evidence="5" id="KW-1185">Reference proteome</keyword>
<feature type="region of interest" description="Disordered" evidence="1">
    <location>
        <begin position="322"/>
        <end position="357"/>
    </location>
</feature>